<dbReference type="CDD" id="cd06170">
    <property type="entry name" value="LuxR_C_like"/>
    <property type="match status" value="1"/>
</dbReference>
<dbReference type="SMART" id="SM00421">
    <property type="entry name" value="HTH_LUXR"/>
    <property type="match status" value="1"/>
</dbReference>
<dbReference type="PANTHER" id="PTHR44688">
    <property type="entry name" value="DNA-BINDING TRANSCRIPTIONAL ACTIVATOR DEVR_DOSR"/>
    <property type="match status" value="1"/>
</dbReference>
<dbReference type="InterPro" id="IPR016032">
    <property type="entry name" value="Sig_transdc_resp-reg_C-effctor"/>
</dbReference>
<dbReference type="AlphaFoldDB" id="A0A6J7SLB6"/>
<evidence type="ECO:0000256" key="1">
    <source>
        <dbReference type="ARBA" id="ARBA00023015"/>
    </source>
</evidence>
<dbReference type="PANTHER" id="PTHR44688:SF16">
    <property type="entry name" value="DNA-BINDING TRANSCRIPTIONAL ACTIVATOR DEVR_DOSR"/>
    <property type="match status" value="1"/>
</dbReference>
<dbReference type="InterPro" id="IPR000792">
    <property type="entry name" value="Tscrpt_reg_LuxR_C"/>
</dbReference>
<dbReference type="Pfam" id="PF00196">
    <property type="entry name" value="GerE"/>
    <property type="match status" value="1"/>
</dbReference>
<keyword evidence="2" id="KW-0238">DNA-binding</keyword>
<dbReference type="InterPro" id="IPR059106">
    <property type="entry name" value="WHD_MalT"/>
</dbReference>
<reference evidence="6" key="1">
    <citation type="submission" date="2020-05" db="EMBL/GenBank/DDBJ databases">
        <authorList>
            <person name="Chiriac C."/>
            <person name="Salcher M."/>
            <person name="Ghai R."/>
            <person name="Kavagutti S V."/>
        </authorList>
    </citation>
    <scope>NUCLEOTIDE SEQUENCE</scope>
</reference>
<dbReference type="Gene3D" id="1.25.40.10">
    <property type="entry name" value="Tetratricopeptide repeat domain"/>
    <property type="match status" value="1"/>
</dbReference>
<evidence type="ECO:0000256" key="3">
    <source>
        <dbReference type="ARBA" id="ARBA00023163"/>
    </source>
</evidence>
<keyword evidence="3" id="KW-0804">Transcription</keyword>
<dbReference type="SUPFAM" id="SSF52540">
    <property type="entry name" value="P-loop containing nucleoside triphosphate hydrolases"/>
    <property type="match status" value="1"/>
</dbReference>
<evidence type="ECO:0000313" key="6">
    <source>
        <dbReference type="EMBL" id="CAB5042027.1"/>
    </source>
</evidence>
<gene>
    <name evidence="6" type="ORF">UFOPK4242_00660</name>
</gene>
<sequence length="866" mass="97000">MREPEVTVHRGGALGVSLPRSQPPATPPNFISRKQLFPLFETEVPGATLVVAPTGYGKTSLVSEWAQASERPTIWYTVDSNDSFEDFKTHLESSIQSFIPDLDLRTGKINGLNTSKSIFELVNVVAKVPGGVNFVIDFARETHEGLLPFRQLLVDSTPENIHLVIIRRSTSDASLARYAALGNLSLITSEDLKFSDSEMETIAELNGVDLARNGNAQELQQCSGWPAAVQLMCRNIGKNNAHIQFHDAMVVGLHPISFLATETFKGLRSENKELLLKLSIVEEFDLEIAKIILQDKYSESYLNKLATDGLFVTTSSTVKRTFRFNSIIFEALSKIREDGHELFTSAREDLVDFYISRNEITLALEHSFLLNNKRKFTELLHSNLRQMAPIGRGDLMIKWSAYAGDDSPEGEIMKKTIKVVGNLINLDFAKAEALAAELEFIAAHGAGSEFLDRLTAMVRSHVYFARGDFENSRQKIEAALLPTQGQTSLQNSDKIALLRLSASTAFLHDDFESLWRVYEEAEALSLNNESTVVAYHLTCMRALVLYSQGQYFQAVEIAGIACAQAREFNYVGIYAPFDAMLVLARSQLEASELFRAAEVFRSITTLAESSQIWPWYFMAQGSITRIEVSQGSFSKAADDISQQRKFLKSFLNINGLAWMIDMSESFLFLYVGDFTRALEMIKRMPRLEMVVQIELTHAFEVAPKNVAEIVEALPGRTAREKITKLLAITILNKGHENLALKTLIQALDLGAECGYHEYFIRQHKLYPLVVKASRERPTFYMEELVQTMGERIHGSNSTAGALDEPLTKREIEILKHLTTGVPITAIAKSLHISQNTIKTHLRNTYRKLEADGRHSAVEKAKKLLLI</sequence>
<dbReference type="GO" id="GO:0006355">
    <property type="term" value="P:regulation of DNA-templated transcription"/>
    <property type="evidence" value="ECO:0007669"/>
    <property type="project" value="InterPro"/>
</dbReference>
<feature type="region of interest" description="Disordered" evidence="4">
    <location>
        <begin position="1"/>
        <end position="27"/>
    </location>
</feature>
<dbReference type="InterPro" id="IPR011990">
    <property type="entry name" value="TPR-like_helical_dom_sf"/>
</dbReference>
<dbReference type="EMBL" id="CAFBQC010000026">
    <property type="protein sequence ID" value="CAB5042027.1"/>
    <property type="molecule type" value="Genomic_DNA"/>
</dbReference>
<dbReference type="Pfam" id="PF25873">
    <property type="entry name" value="WHD_MalT"/>
    <property type="match status" value="1"/>
</dbReference>
<dbReference type="InterPro" id="IPR036388">
    <property type="entry name" value="WH-like_DNA-bd_sf"/>
</dbReference>
<evidence type="ECO:0000256" key="4">
    <source>
        <dbReference type="SAM" id="MobiDB-lite"/>
    </source>
</evidence>
<proteinExistence type="predicted"/>
<organism evidence="6">
    <name type="scientific">freshwater metagenome</name>
    <dbReference type="NCBI Taxonomy" id="449393"/>
    <lineage>
        <taxon>unclassified sequences</taxon>
        <taxon>metagenomes</taxon>
        <taxon>ecological metagenomes</taxon>
    </lineage>
</organism>
<dbReference type="GO" id="GO:0003677">
    <property type="term" value="F:DNA binding"/>
    <property type="evidence" value="ECO:0007669"/>
    <property type="project" value="UniProtKB-KW"/>
</dbReference>
<dbReference type="PROSITE" id="PS50043">
    <property type="entry name" value="HTH_LUXR_2"/>
    <property type="match status" value="1"/>
</dbReference>
<feature type="domain" description="HTH luxR-type" evidence="5">
    <location>
        <begin position="799"/>
        <end position="864"/>
    </location>
</feature>
<accession>A0A6J7SLB6</accession>
<dbReference type="InterPro" id="IPR027417">
    <property type="entry name" value="P-loop_NTPase"/>
</dbReference>
<name>A0A6J7SLB6_9ZZZZ</name>
<evidence type="ECO:0000259" key="5">
    <source>
        <dbReference type="PROSITE" id="PS50043"/>
    </source>
</evidence>
<keyword evidence="1" id="KW-0805">Transcription regulation</keyword>
<protein>
    <submittedName>
        <fullName evidence="6">Unannotated protein</fullName>
    </submittedName>
</protein>
<dbReference type="PRINTS" id="PR00038">
    <property type="entry name" value="HTHLUXR"/>
</dbReference>
<evidence type="ECO:0000256" key="2">
    <source>
        <dbReference type="ARBA" id="ARBA00023125"/>
    </source>
</evidence>
<dbReference type="Gene3D" id="1.10.10.10">
    <property type="entry name" value="Winged helix-like DNA-binding domain superfamily/Winged helix DNA-binding domain"/>
    <property type="match status" value="1"/>
</dbReference>
<dbReference type="SUPFAM" id="SSF46894">
    <property type="entry name" value="C-terminal effector domain of the bipartite response regulators"/>
    <property type="match status" value="1"/>
</dbReference>